<evidence type="ECO:0000313" key="1">
    <source>
        <dbReference type="EMBL" id="MBA8792864.1"/>
    </source>
</evidence>
<comment type="caution">
    <text evidence="1">The sequence shown here is derived from an EMBL/GenBank/DDBJ whole genome shotgun (WGS) entry which is preliminary data.</text>
</comment>
<organism evidence="1 2">
    <name type="scientific">Microlunatus kandeliicorticis</name>
    <dbReference type="NCBI Taxonomy" id="1759536"/>
    <lineage>
        <taxon>Bacteria</taxon>
        <taxon>Bacillati</taxon>
        <taxon>Actinomycetota</taxon>
        <taxon>Actinomycetes</taxon>
        <taxon>Propionibacteriales</taxon>
        <taxon>Propionibacteriaceae</taxon>
        <taxon>Microlunatus</taxon>
    </lineage>
</organism>
<dbReference type="AlphaFoldDB" id="A0A7W3IPH7"/>
<evidence type="ECO:0000313" key="2">
    <source>
        <dbReference type="Proteomes" id="UP000523079"/>
    </source>
</evidence>
<dbReference type="RefSeq" id="WP_182558451.1">
    <property type="nucleotide sequence ID" value="NZ_JACGWT010000001.1"/>
</dbReference>
<gene>
    <name evidence="1" type="ORF">FHX74_000458</name>
</gene>
<evidence type="ECO:0008006" key="3">
    <source>
        <dbReference type="Google" id="ProtNLM"/>
    </source>
</evidence>
<protein>
    <recommendedName>
        <fullName evidence="3">MinD-like ATPase involved in chromosome partitioning or flagellar assembly</fullName>
    </recommendedName>
</protein>
<dbReference type="InterPro" id="IPR027417">
    <property type="entry name" value="P-loop_NTPase"/>
</dbReference>
<reference evidence="1 2" key="1">
    <citation type="submission" date="2020-07" db="EMBL/GenBank/DDBJ databases">
        <title>Sequencing the genomes of 1000 actinobacteria strains.</title>
        <authorList>
            <person name="Klenk H.-P."/>
        </authorList>
    </citation>
    <scope>NUCLEOTIDE SEQUENCE [LARGE SCALE GENOMIC DNA]</scope>
    <source>
        <strain evidence="1 2">DSM 100723</strain>
    </source>
</reference>
<keyword evidence="2" id="KW-1185">Reference proteome</keyword>
<dbReference type="Gene3D" id="3.40.50.300">
    <property type="entry name" value="P-loop containing nucleotide triphosphate hydrolases"/>
    <property type="match status" value="1"/>
</dbReference>
<sequence length="273" mass="29042">MPDDLEYAEPVGAGYGSRPVSVDLVRGQRLTAVASSGGDRAVRRLAGPRRDRVWPADQLANAQWPDSHRILVCSLAGGVGRTTLVGLIAGTLASALPAQQHAMRRLVVGEVEPDTVTTIRRRWKGISPLVDLQDRAGVPSETSGLAVLDVSAGLAPCLRAVTASPSAAVVLVVRPDQHSLNDLASALAWLHSTGELPRSRTVVVINDQLGSSDRRSRATATALGIRTTTVRRLPADRSLGPLGSLPPHGQLRPSLRLILTQLCLDIHRVTIPR</sequence>
<dbReference type="Proteomes" id="UP000523079">
    <property type="component" value="Unassembled WGS sequence"/>
</dbReference>
<proteinExistence type="predicted"/>
<name>A0A7W3IPH7_9ACTN</name>
<dbReference type="SUPFAM" id="SSF52540">
    <property type="entry name" value="P-loop containing nucleoside triphosphate hydrolases"/>
    <property type="match status" value="1"/>
</dbReference>
<dbReference type="EMBL" id="JACGWT010000001">
    <property type="protein sequence ID" value="MBA8792864.1"/>
    <property type="molecule type" value="Genomic_DNA"/>
</dbReference>
<accession>A0A7W3IPH7</accession>